<organism evidence="1 2">
    <name type="scientific">Cetraspora pellucida</name>
    <dbReference type="NCBI Taxonomy" id="1433469"/>
    <lineage>
        <taxon>Eukaryota</taxon>
        <taxon>Fungi</taxon>
        <taxon>Fungi incertae sedis</taxon>
        <taxon>Mucoromycota</taxon>
        <taxon>Glomeromycotina</taxon>
        <taxon>Glomeromycetes</taxon>
        <taxon>Diversisporales</taxon>
        <taxon>Gigasporaceae</taxon>
        <taxon>Cetraspora</taxon>
    </lineage>
</organism>
<reference evidence="1" key="1">
    <citation type="submission" date="2021-06" db="EMBL/GenBank/DDBJ databases">
        <authorList>
            <person name="Kallberg Y."/>
            <person name="Tangrot J."/>
            <person name="Rosling A."/>
        </authorList>
    </citation>
    <scope>NUCLEOTIDE SEQUENCE</scope>
    <source>
        <strain evidence="1">FL966</strain>
    </source>
</reference>
<comment type="caution">
    <text evidence="1">The sequence shown here is derived from an EMBL/GenBank/DDBJ whole genome shotgun (WGS) entry which is preliminary data.</text>
</comment>
<accession>A0A9N9N5Y0</accession>
<dbReference type="AlphaFoldDB" id="A0A9N9N5Y0"/>
<sequence length="161" mass="17430">MSYTQKHTEFHLIKFTGLKLVFNWFGFQTGVNRVQQRSLTPPPLPPKLVTLMDTIAQARISSCKGACRKIVPVAVYLVPGKIGQSVELQKRNVLGVCTGTVAPIVTTTEASGSIARPDTCSPLRVKVIRCGVISGSGFIITENVSSTPGHGPKREKRDSLL</sequence>
<evidence type="ECO:0000313" key="2">
    <source>
        <dbReference type="Proteomes" id="UP000789759"/>
    </source>
</evidence>
<gene>
    <name evidence="1" type="ORF">CPELLU_LOCUS11958</name>
</gene>
<proteinExistence type="predicted"/>
<dbReference type="EMBL" id="CAJVQA010011026">
    <property type="protein sequence ID" value="CAG8703478.1"/>
    <property type="molecule type" value="Genomic_DNA"/>
</dbReference>
<dbReference type="Proteomes" id="UP000789759">
    <property type="component" value="Unassembled WGS sequence"/>
</dbReference>
<evidence type="ECO:0000313" key="1">
    <source>
        <dbReference type="EMBL" id="CAG8703478.1"/>
    </source>
</evidence>
<keyword evidence="2" id="KW-1185">Reference proteome</keyword>
<protein>
    <submittedName>
        <fullName evidence="1">23341_t:CDS:1</fullName>
    </submittedName>
</protein>
<name>A0A9N9N5Y0_9GLOM</name>
<dbReference type="OrthoDB" id="10516523at2759"/>